<evidence type="ECO:0000259" key="13">
    <source>
        <dbReference type="PROSITE" id="PS50885"/>
    </source>
</evidence>
<evidence type="ECO:0000256" key="10">
    <source>
        <dbReference type="ARBA" id="ARBA00023136"/>
    </source>
</evidence>
<reference evidence="15" key="1">
    <citation type="journal article" date="2019" name="Int. J. Syst. Evol. Microbiol.">
        <title>The Global Catalogue of Microorganisms (GCM) 10K type strain sequencing project: providing services to taxonomists for standard genome sequencing and annotation.</title>
        <authorList>
            <consortium name="The Broad Institute Genomics Platform"/>
            <consortium name="The Broad Institute Genome Sequencing Center for Infectious Disease"/>
            <person name="Wu L."/>
            <person name="Ma J."/>
        </authorList>
    </citation>
    <scope>NUCLEOTIDE SEQUENCE [LARGE SCALE GENOMIC DNA]</scope>
    <source>
        <strain evidence="15">TBRC 5832</strain>
    </source>
</reference>
<gene>
    <name evidence="14" type="ORF">ACFO0C_02010</name>
</gene>
<evidence type="ECO:0000256" key="5">
    <source>
        <dbReference type="ARBA" id="ARBA00022679"/>
    </source>
</evidence>
<feature type="transmembrane region" description="Helical" evidence="11">
    <location>
        <begin position="12"/>
        <end position="38"/>
    </location>
</feature>
<keyword evidence="6 11" id="KW-0812">Transmembrane</keyword>
<dbReference type="EMBL" id="JBHSBL010000002">
    <property type="protein sequence ID" value="MFC4063689.1"/>
    <property type="molecule type" value="Genomic_DNA"/>
</dbReference>
<dbReference type="PANTHER" id="PTHR45436:SF5">
    <property type="entry name" value="SENSOR HISTIDINE KINASE TRCS"/>
    <property type="match status" value="1"/>
</dbReference>
<evidence type="ECO:0000313" key="15">
    <source>
        <dbReference type="Proteomes" id="UP001595867"/>
    </source>
</evidence>
<dbReference type="Pfam" id="PF00512">
    <property type="entry name" value="HisKA"/>
    <property type="match status" value="1"/>
</dbReference>
<dbReference type="GO" id="GO:0016301">
    <property type="term" value="F:kinase activity"/>
    <property type="evidence" value="ECO:0007669"/>
    <property type="project" value="UniProtKB-KW"/>
</dbReference>
<dbReference type="InterPro" id="IPR050428">
    <property type="entry name" value="TCS_sensor_his_kinase"/>
</dbReference>
<evidence type="ECO:0000256" key="7">
    <source>
        <dbReference type="ARBA" id="ARBA00022777"/>
    </source>
</evidence>
<dbReference type="InterPro" id="IPR004358">
    <property type="entry name" value="Sig_transdc_His_kin-like_C"/>
</dbReference>
<sequence>MIGPRSLRGRLVWGIALLTASVVLGTQAAGLLVLHSWLLDRVDEQLTSFPLPDERMPRPPSDTGITLPSDFRVVVYAATGPRRVTVGHGAAPGPLLPADAAGLPASARQPYSVPAETGTGNWRVSVRSGPDGGVFVICLPLDTVEDTTAKLLWIDALLLLAGLAAVVFLGWIVAGMGLRPLARIERTAGEITAHDLNRRIADVDARTETGRLGVVLNTMLDRLETALRQTRASEERLRRFVADAGHELRTPLTTIQGFAQLALRSPGRTAEERGEADRIIARDSERMSRLINDLLLLARLDREPAIRTTDVDLLDLVADAIASAAPHAPKHRLRLVAAEPVHVRGDADRLQQVIVNLLANALRHTPEATTVQVRVRAAAVSKEDGGTDAPGRCSDHRPMVPGTAVAVVEVTDHGPGLTTEHAARVFERFYRVDRSRSRDNGGSGLGLAIAATITHRHGGRLEVDTDRPVGAVFRLVLPVRPG</sequence>
<keyword evidence="8 11" id="KW-1133">Transmembrane helix</keyword>
<dbReference type="SMART" id="SM00388">
    <property type="entry name" value="HisKA"/>
    <property type="match status" value="1"/>
</dbReference>
<dbReference type="SUPFAM" id="SSF158472">
    <property type="entry name" value="HAMP domain-like"/>
    <property type="match status" value="1"/>
</dbReference>
<evidence type="ECO:0000313" key="14">
    <source>
        <dbReference type="EMBL" id="MFC4063689.1"/>
    </source>
</evidence>
<feature type="domain" description="Histidine kinase" evidence="12">
    <location>
        <begin position="243"/>
        <end position="481"/>
    </location>
</feature>
<dbReference type="Gene3D" id="6.10.340.10">
    <property type="match status" value="1"/>
</dbReference>
<comment type="subcellular location">
    <subcellularLocation>
        <location evidence="2">Cell membrane</location>
    </subcellularLocation>
</comment>
<name>A0ABV8IHI3_9ACTN</name>
<evidence type="ECO:0000256" key="6">
    <source>
        <dbReference type="ARBA" id="ARBA00022692"/>
    </source>
</evidence>
<dbReference type="RefSeq" id="WP_378064726.1">
    <property type="nucleotide sequence ID" value="NZ_JBHSBL010000002.1"/>
</dbReference>
<evidence type="ECO:0000256" key="3">
    <source>
        <dbReference type="ARBA" id="ARBA00012438"/>
    </source>
</evidence>
<comment type="caution">
    <text evidence="14">The sequence shown here is derived from an EMBL/GenBank/DDBJ whole genome shotgun (WGS) entry which is preliminary data.</text>
</comment>
<evidence type="ECO:0000256" key="9">
    <source>
        <dbReference type="ARBA" id="ARBA00023012"/>
    </source>
</evidence>
<keyword evidence="15" id="KW-1185">Reference proteome</keyword>
<keyword evidence="5" id="KW-0808">Transferase</keyword>
<dbReference type="InterPro" id="IPR003594">
    <property type="entry name" value="HATPase_dom"/>
</dbReference>
<keyword evidence="10 11" id="KW-0472">Membrane</keyword>
<evidence type="ECO:0000256" key="4">
    <source>
        <dbReference type="ARBA" id="ARBA00022553"/>
    </source>
</evidence>
<dbReference type="PROSITE" id="PS50885">
    <property type="entry name" value="HAMP"/>
    <property type="match status" value="1"/>
</dbReference>
<dbReference type="PROSITE" id="PS50109">
    <property type="entry name" value="HIS_KIN"/>
    <property type="match status" value="1"/>
</dbReference>
<keyword evidence="7 14" id="KW-0418">Kinase</keyword>
<dbReference type="PRINTS" id="PR00344">
    <property type="entry name" value="BCTRLSENSOR"/>
</dbReference>
<dbReference type="EC" id="2.7.13.3" evidence="3"/>
<dbReference type="SMART" id="SM00304">
    <property type="entry name" value="HAMP"/>
    <property type="match status" value="1"/>
</dbReference>
<dbReference type="CDD" id="cd06225">
    <property type="entry name" value="HAMP"/>
    <property type="match status" value="1"/>
</dbReference>
<dbReference type="CDD" id="cd00082">
    <property type="entry name" value="HisKA"/>
    <property type="match status" value="1"/>
</dbReference>
<proteinExistence type="predicted"/>
<dbReference type="SUPFAM" id="SSF55874">
    <property type="entry name" value="ATPase domain of HSP90 chaperone/DNA topoisomerase II/histidine kinase"/>
    <property type="match status" value="1"/>
</dbReference>
<dbReference type="Gene3D" id="1.10.287.130">
    <property type="match status" value="1"/>
</dbReference>
<feature type="transmembrane region" description="Helical" evidence="11">
    <location>
        <begin position="151"/>
        <end position="174"/>
    </location>
</feature>
<dbReference type="PANTHER" id="PTHR45436">
    <property type="entry name" value="SENSOR HISTIDINE KINASE YKOH"/>
    <property type="match status" value="1"/>
</dbReference>
<protein>
    <recommendedName>
        <fullName evidence="3">histidine kinase</fullName>
        <ecNumber evidence="3">2.7.13.3</ecNumber>
    </recommendedName>
</protein>
<dbReference type="SUPFAM" id="SSF47384">
    <property type="entry name" value="Homodimeric domain of signal transducing histidine kinase"/>
    <property type="match status" value="1"/>
</dbReference>
<evidence type="ECO:0000256" key="2">
    <source>
        <dbReference type="ARBA" id="ARBA00004236"/>
    </source>
</evidence>
<keyword evidence="4" id="KW-0597">Phosphoprotein</keyword>
<dbReference type="Proteomes" id="UP001595867">
    <property type="component" value="Unassembled WGS sequence"/>
</dbReference>
<accession>A0ABV8IHI3</accession>
<dbReference type="Gene3D" id="3.30.565.10">
    <property type="entry name" value="Histidine kinase-like ATPase, C-terminal domain"/>
    <property type="match status" value="1"/>
</dbReference>
<dbReference type="Pfam" id="PF02518">
    <property type="entry name" value="HATPase_c"/>
    <property type="match status" value="1"/>
</dbReference>
<dbReference type="InterPro" id="IPR003660">
    <property type="entry name" value="HAMP_dom"/>
</dbReference>
<dbReference type="SMART" id="SM00387">
    <property type="entry name" value="HATPase_c"/>
    <property type="match status" value="1"/>
</dbReference>
<dbReference type="InterPro" id="IPR005467">
    <property type="entry name" value="His_kinase_dom"/>
</dbReference>
<feature type="domain" description="HAMP" evidence="13">
    <location>
        <begin position="175"/>
        <end position="228"/>
    </location>
</feature>
<evidence type="ECO:0000256" key="11">
    <source>
        <dbReference type="SAM" id="Phobius"/>
    </source>
</evidence>
<dbReference type="InterPro" id="IPR003661">
    <property type="entry name" value="HisK_dim/P_dom"/>
</dbReference>
<dbReference type="InterPro" id="IPR036097">
    <property type="entry name" value="HisK_dim/P_sf"/>
</dbReference>
<evidence type="ECO:0000256" key="8">
    <source>
        <dbReference type="ARBA" id="ARBA00022989"/>
    </source>
</evidence>
<dbReference type="Pfam" id="PF00672">
    <property type="entry name" value="HAMP"/>
    <property type="match status" value="1"/>
</dbReference>
<dbReference type="InterPro" id="IPR036890">
    <property type="entry name" value="HATPase_C_sf"/>
</dbReference>
<evidence type="ECO:0000259" key="12">
    <source>
        <dbReference type="PROSITE" id="PS50109"/>
    </source>
</evidence>
<organism evidence="14 15">
    <name type="scientific">Actinoplanes subglobosus</name>
    <dbReference type="NCBI Taxonomy" id="1547892"/>
    <lineage>
        <taxon>Bacteria</taxon>
        <taxon>Bacillati</taxon>
        <taxon>Actinomycetota</taxon>
        <taxon>Actinomycetes</taxon>
        <taxon>Micromonosporales</taxon>
        <taxon>Micromonosporaceae</taxon>
        <taxon>Actinoplanes</taxon>
    </lineage>
</organism>
<comment type="catalytic activity">
    <reaction evidence="1">
        <text>ATP + protein L-histidine = ADP + protein N-phospho-L-histidine.</text>
        <dbReference type="EC" id="2.7.13.3"/>
    </reaction>
</comment>
<evidence type="ECO:0000256" key="1">
    <source>
        <dbReference type="ARBA" id="ARBA00000085"/>
    </source>
</evidence>
<dbReference type="CDD" id="cd00075">
    <property type="entry name" value="HATPase"/>
    <property type="match status" value="1"/>
</dbReference>
<keyword evidence="9" id="KW-0902">Two-component regulatory system</keyword>